<feature type="region of interest" description="Disordered" evidence="1">
    <location>
        <begin position="293"/>
        <end position="331"/>
    </location>
</feature>
<name>A0A1D2VIV7_9ASCO</name>
<evidence type="ECO:0000313" key="5">
    <source>
        <dbReference type="Proteomes" id="UP000095038"/>
    </source>
</evidence>
<dbReference type="STRING" id="1344418.A0A1D2VIV7"/>
<feature type="compositionally biased region" description="Acidic residues" evidence="1">
    <location>
        <begin position="361"/>
        <end position="376"/>
    </location>
</feature>
<dbReference type="GO" id="GO:0005938">
    <property type="term" value="C:cell cortex"/>
    <property type="evidence" value="ECO:0007669"/>
    <property type="project" value="InterPro"/>
</dbReference>
<dbReference type="InterPro" id="IPR000095">
    <property type="entry name" value="CRIB_dom"/>
</dbReference>
<reference evidence="5" key="1">
    <citation type="submission" date="2016-05" db="EMBL/GenBank/DDBJ databases">
        <title>Comparative genomics of biotechnologically important yeasts.</title>
        <authorList>
            <consortium name="DOE Joint Genome Institute"/>
            <person name="Riley R."/>
            <person name="Haridas S."/>
            <person name="Wolfe K.H."/>
            <person name="Lopes M.R."/>
            <person name="Hittinger C.T."/>
            <person name="Goker M."/>
            <person name="Salamov A."/>
            <person name="Wisecaver J."/>
            <person name="Long T.M."/>
            <person name="Aerts A.L."/>
            <person name="Barry K."/>
            <person name="Choi C."/>
            <person name="Clum A."/>
            <person name="Coughlan A.Y."/>
            <person name="Deshpande S."/>
            <person name="Douglass A.P."/>
            <person name="Hanson S.J."/>
            <person name="Klenk H.-P."/>
            <person name="Labutti K."/>
            <person name="Lapidus A."/>
            <person name="Lindquist E."/>
            <person name="Lipzen A."/>
            <person name="Meier-Kolthoff J.P."/>
            <person name="Ohm R.A."/>
            <person name="Otillar R.P."/>
            <person name="Pangilinan J."/>
            <person name="Peng Y."/>
            <person name="Rokas A."/>
            <person name="Rosa C.A."/>
            <person name="Scheuner C."/>
            <person name="Sibirny A.A."/>
            <person name="Slot J.C."/>
            <person name="Stielow J.B."/>
            <person name="Sun H."/>
            <person name="Kurtzman C.P."/>
            <person name="Blackwell M."/>
            <person name="Grigoriev I.V."/>
            <person name="Jeffries T.W."/>
        </authorList>
    </citation>
    <scope>NUCLEOTIDE SEQUENCE [LARGE SCALE GENOMIC DNA]</scope>
    <source>
        <strain evidence="5">DSM 1968</strain>
    </source>
</reference>
<evidence type="ECO:0000256" key="1">
    <source>
        <dbReference type="SAM" id="MobiDB-lite"/>
    </source>
</evidence>
<dbReference type="PROSITE" id="PS50003">
    <property type="entry name" value="PH_DOMAIN"/>
    <property type="match status" value="1"/>
</dbReference>
<proteinExistence type="predicted"/>
<dbReference type="InterPro" id="IPR053005">
    <property type="entry name" value="Nuclear_Pos-Cytoskel_Interact"/>
</dbReference>
<evidence type="ECO:0000259" key="2">
    <source>
        <dbReference type="PROSITE" id="PS50003"/>
    </source>
</evidence>
<dbReference type="OrthoDB" id="2149224at2759"/>
<feature type="compositionally biased region" description="Polar residues" evidence="1">
    <location>
        <begin position="319"/>
        <end position="331"/>
    </location>
</feature>
<dbReference type="AlphaFoldDB" id="A0A1D2VIV7"/>
<dbReference type="GO" id="GO:0005934">
    <property type="term" value="C:cellular bud tip"/>
    <property type="evidence" value="ECO:0007669"/>
    <property type="project" value="TreeGrafter"/>
</dbReference>
<dbReference type="SMART" id="SM00233">
    <property type="entry name" value="PH"/>
    <property type="match status" value="1"/>
</dbReference>
<feature type="region of interest" description="Disordered" evidence="1">
    <location>
        <begin position="189"/>
        <end position="236"/>
    </location>
</feature>
<feature type="region of interest" description="Disordered" evidence="1">
    <location>
        <begin position="988"/>
        <end position="1007"/>
    </location>
</feature>
<dbReference type="InterPro" id="IPR024774">
    <property type="entry name" value="PH_dom-Mcp5-type"/>
</dbReference>
<dbReference type="PROSITE" id="PS50108">
    <property type="entry name" value="CRIB"/>
    <property type="match status" value="1"/>
</dbReference>
<feature type="region of interest" description="Disordered" evidence="1">
    <location>
        <begin position="352"/>
        <end position="386"/>
    </location>
</feature>
<evidence type="ECO:0008006" key="6">
    <source>
        <dbReference type="Google" id="ProtNLM"/>
    </source>
</evidence>
<dbReference type="InParanoid" id="A0A1D2VIV7"/>
<gene>
    <name evidence="4" type="ORF">ASCRUDRAFT_7781</name>
</gene>
<feature type="compositionally biased region" description="Low complexity" evidence="1">
    <location>
        <begin position="653"/>
        <end position="674"/>
    </location>
</feature>
<feature type="region of interest" description="Disordered" evidence="1">
    <location>
        <begin position="1041"/>
        <end position="1064"/>
    </location>
</feature>
<dbReference type="Pfam" id="PF12814">
    <property type="entry name" value="Mcp5_PH"/>
    <property type="match status" value="1"/>
</dbReference>
<organism evidence="4 5">
    <name type="scientific">Ascoidea rubescens DSM 1968</name>
    <dbReference type="NCBI Taxonomy" id="1344418"/>
    <lineage>
        <taxon>Eukaryota</taxon>
        <taxon>Fungi</taxon>
        <taxon>Dikarya</taxon>
        <taxon>Ascomycota</taxon>
        <taxon>Saccharomycotina</taxon>
        <taxon>Saccharomycetes</taxon>
        <taxon>Ascoideaceae</taxon>
        <taxon>Ascoidea</taxon>
    </lineage>
</organism>
<dbReference type="GO" id="GO:0005739">
    <property type="term" value="C:mitochondrion"/>
    <property type="evidence" value="ECO:0007669"/>
    <property type="project" value="TreeGrafter"/>
</dbReference>
<evidence type="ECO:0000313" key="4">
    <source>
        <dbReference type="EMBL" id="ODV61564.1"/>
    </source>
</evidence>
<dbReference type="InterPro" id="IPR001849">
    <property type="entry name" value="PH_domain"/>
</dbReference>
<dbReference type="PANTHER" id="PTHR28190:SF1">
    <property type="entry name" value="NUCLEAR MIGRATION PROTEIN NUM1"/>
    <property type="match status" value="1"/>
</dbReference>
<evidence type="ECO:0000259" key="3">
    <source>
        <dbReference type="PROSITE" id="PS50108"/>
    </source>
</evidence>
<feature type="domain" description="PH" evidence="2">
    <location>
        <begin position="845"/>
        <end position="970"/>
    </location>
</feature>
<feature type="compositionally biased region" description="Polar residues" evidence="1">
    <location>
        <begin position="377"/>
        <end position="386"/>
    </location>
</feature>
<dbReference type="PANTHER" id="PTHR28190">
    <property type="entry name" value="NUCLEAR MIGRATION PROTEIN NUM1"/>
    <property type="match status" value="1"/>
</dbReference>
<sequence>MPDIEALNINPHNTINTTANNISFDSNKADITNITDISYNDNNTHNFPLIKYKENQQNFFSLVSNQELGFSLGLSNNLTKETRKLQFENFQKKSTIKELQNQNKILNESVSKLAQELLNHKYQLSNLRFKFNTKTEKYNNYIIQLKSQLLKSKFDAANSNSRFSLLLNSSESELNSLLLENDLIDSNLKPNISSDSDKTETETEIESDSESVSQSQSDSEIDTPILPTSSHKHSENPLTFSSARLVKIGLYNRSKDLKKISIRKVNEIDNKLVKCDNNTPKYDKSIINTRFPQNNTVTTDSTNTSTNKNASTSTHSNTIYYSNSKTSHNDHNNTITIEEATRDLLKELKLERESGINPSDIEPDDDDNDDDNDDDQFSNNENYNKTFTKTLSDDQDLINKSHKDIIDNYVSQNNLVLLNIEEYNRIKSISESKSLNSINNENTLNINNFNNNDDFNTIFGKYSELENKHKDLQELNKELNHILSKSSLKSEKYSELTKILNKILIKLSDRLNKQNEKLNYIDDRVIEHSIKVKIEIEKLLGKFRYTELRCSVLEEENKLLRQHNKLKSFDDNDINQEKDKLKINSISDQIDFFEAAKRFGYTLIKQRSNDINEIGDKLSIKSINKSINKSIKSGEQSINRDTIKEIENDNDDNMSNKSNSNGSNNIQHNTNDNTNKVDNELKVEKKEIFSMKNQNKSTSSISSRLKFFVKKVDNDKIKDSKDFNENENIYNNLYNNNDYSSNNSNNENEISTPSDIYHESHVGPEEGKLLLYKMDNNSTSFKESLNKFGSNMIDDNDFKKMKRSSLYSKDDIINKRSSRFIDVTMNDKINFKSVLKENIIEIINHIVIGEFLIKSFNSLLTSGKKEGYHKRYFWVVPNKLSLYWTDENPSFMSNEYDSWNDNEENENIKARSLKISRIESADDNINKNSIDGKFYKKSLIIYSNNKSIKLICPNKISHNSWYNSIRYLLANKDKIGGLKSKPFMGLQSNNNCHHNEPTTKENKPKKKTFISRRTSMLIPLKRSTSQLGNVLMNKSSSPLIEHSSSDNEYINNNINDINDKKHSM</sequence>
<dbReference type="RefSeq" id="XP_020047871.1">
    <property type="nucleotide sequence ID" value="XM_020194014.1"/>
</dbReference>
<dbReference type="GeneID" id="30967650"/>
<dbReference type="Proteomes" id="UP000095038">
    <property type="component" value="Unassembled WGS sequence"/>
</dbReference>
<keyword evidence="5" id="KW-1185">Reference proteome</keyword>
<dbReference type="GO" id="GO:0000226">
    <property type="term" value="P:microtubule cytoskeleton organization"/>
    <property type="evidence" value="ECO:0007669"/>
    <property type="project" value="TreeGrafter"/>
</dbReference>
<accession>A0A1D2VIV7</accession>
<protein>
    <recommendedName>
        <fullName evidence="6">PH domain-containing protein</fullName>
    </recommendedName>
</protein>
<feature type="compositionally biased region" description="Low complexity" evidence="1">
    <location>
        <begin position="1046"/>
        <end position="1056"/>
    </location>
</feature>
<dbReference type="GO" id="GO:0032065">
    <property type="term" value="P:maintenance of protein location in cell cortex"/>
    <property type="evidence" value="ECO:0007669"/>
    <property type="project" value="InterPro"/>
</dbReference>
<feature type="compositionally biased region" description="Basic and acidic residues" evidence="1">
    <location>
        <begin position="993"/>
        <end position="1002"/>
    </location>
</feature>
<feature type="compositionally biased region" description="Low complexity" evidence="1">
    <location>
        <begin position="294"/>
        <end position="318"/>
    </location>
</feature>
<dbReference type="EMBL" id="KV454479">
    <property type="protein sequence ID" value="ODV61564.1"/>
    <property type="molecule type" value="Genomic_DNA"/>
</dbReference>
<dbReference type="SUPFAM" id="SSF50729">
    <property type="entry name" value="PH domain-like"/>
    <property type="match status" value="1"/>
</dbReference>
<feature type="domain" description="CRIB" evidence="3">
    <location>
        <begin position="750"/>
        <end position="763"/>
    </location>
</feature>
<feature type="region of interest" description="Disordered" evidence="1">
    <location>
        <begin position="647"/>
        <end position="676"/>
    </location>
</feature>
<dbReference type="GO" id="GO:0005543">
    <property type="term" value="F:phospholipid binding"/>
    <property type="evidence" value="ECO:0007669"/>
    <property type="project" value="InterPro"/>
</dbReference>
<dbReference type="GO" id="GO:0015631">
    <property type="term" value="F:tubulin binding"/>
    <property type="evidence" value="ECO:0007669"/>
    <property type="project" value="TreeGrafter"/>
</dbReference>